<dbReference type="PROSITE" id="PS50035">
    <property type="entry name" value="PLD"/>
    <property type="match status" value="2"/>
</dbReference>
<dbReference type="EMBL" id="JAFKCZ010000009">
    <property type="protein sequence ID" value="MBN7797735.1"/>
    <property type="molecule type" value="Genomic_DNA"/>
</dbReference>
<organism evidence="3 4">
    <name type="scientific">Parahaliea mediterranea</name>
    <dbReference type="NCBI Taxonomy" id="651086"/>
    <lineage>
        <taxon>Bacteria</taxon>
        <taxon>Pseudomonadati</taxon>
        <taxon>Pseudomonadota</taxon>
        <taxon>Gammaproteobacteria</taxon>
        <taxon>Cellvibrionales</taxon>
        <taxon>Halieaceae</taxon>
        <taxon>Parahaliea</taxon>
    </lineage>
</organism>
<evidence type="ECO:0000313" key="4">
    <source>
        <dbReference type="Proteomes" id="UP000664303"/>
    </source>
</evidence>
<comment type="caution">
    <text evidence="3">The sequence shown here is derived from an EMBL/GenBank/DDBJ whole genome shotgun (WGS) entry which is preliminary data.</text>
</comment>
<dbReference type="RefSeq" id="WP_206561180.1">
    <property type="nucleotide sequence ID" value="NZ_JAFKCZ010000009.1"/>
</dbReference>
<keyword evidence="4" id="KW-1185">Reference proteome</keyword>
<evidence type="ECO:0000313" key="3">
    <source>
        <dbReference type="EMBL" id="MBN7797735.1"/>
    </source>
</evidence>
<feature type="domain" description="PLD phosphodiesterase" evidence="2">
    <location>
        <begin position="405"/>
        <end position="432"/>
    </location>
</feature>
<protein>
    <submittedName>
        <fullName evidence="3">Phospholipase D family protein</fullName>
    </submittedName>
</protein>
<dbReference type="CDD" id="cd09111">
    <property type="entry name" value="PLDc_ymdC_like_1"/>
    <property type="match status" value="1"/>
</dbReference>
<accession>A0A939DG85</accession>
<evidence type="ECO:0000256" key="1">
    <source>
        <dbReference type="SAM" id="SignalP"/>
    </source>
</evidence>
<dbReference type="Pfam" id="PF13091">
    <property type="entry name" value="PLDc_2"/>
    <property type="match status" value="2"/>
</dbReference>
<feature type="signal peptide" evidence="1">
    <location>
        <begin position="1"/>
        <end position="24"/>
    </location>
</feature>
<dbReference type="SUPFAM" id="SSF56024">
    <property type="entry name" value="Phospholipase D/nuclease"/>
    <property type="match status" value="2"/>
</dbReference>
<dbReference type="InterPro" id="IPR001736">
    <property type="entry name" value="PLipase_D/transphosphatidylase"/>
</dbReference>
<gene>
    <name evidence="3" type="ORF">JYP50_14085</name>
</gene>
<feature type="domain" description="PLD phosphodiesterase" evidence="2">
    <location>
        <begin position="170"/>
        <end position="197"/>
    </location>
</feature>
<dbReference type="PANTHER" id="PTHR21248">
    <property type="entry name" value="CARDIOLIPIN SYNTHASE"/>
    <property type="match status" value="1"/>
</dbReference>
<name>A0A939DG85_9GAMM</name>
<evidence type="ECO:0000259" key="2">
    <source>
        <dbReference type="PROSITE" id="PS50035"/>
    </source>
</evidence>
<dbReference type="CDD" id="cd09113">
    <property type="entry name" value="PLDc_ymdC_like_2"/>
    <property type="match status" value="1"/>
</dbReference>
<dbReference type="PROSITE" id="PS51257">
    <property type="entry name" value="PROKAR_LIPOPROTEIN"/>
    <property type="match status" value="1"/>
</dbReference>
<dbReference type="Gene3D" id="3.30.870.10">
    <property type="entry name" value="Endonuclease Chain A"/>
    <property type="match status" value="2"/>
</dbReference>
<keyword evidence="1" id="KW-0732">Signal</keyword>
<dbReference type="GO" id="GO:0032049">
    <property type="term" value="P:cardiolipin biosynthetic process"/>
    <property type="evidence" value="ECO:0007669"/>
    <property type="project" value="UniProtKB-ARBA"/>
</dbReference>
<dbReference type="Proteomes" id="UP000664303">
    <property type="component" value="Unassembled WGS sequence"/>
</dbReference>
<dbReference type="SMART" id="SM00155">
    <property type="entry name" value="PLDc"/>
    <property type="match status" value="2"/>
</dbReference>
<dbReference type="InterPro" id="IPR025202">
    <property type="entry name" value="PLD-like_dom"/>
</dbReference>
<feature type="chain" id="PRO_5037014383" evidence="1">
    <location>
        <begin position="25"/>
        <end position="510"/>
    </location>
</feature>
<dbReference type="PANTHER" id="PTHR21248:SF12">
    <property type="entry name" value="CARDIOLIPIN SYNTHASE C"/>
    <property type="match status" value="1"/>
</dbReference>
<proteinExistence type="predicted"/>
<dbReference type="AlphaFoldDB" id="A0A939DG85"/>
<reference evidence="3" key="1">
    <citation type="submission" date="2021-02" db="EMBL/GenBank/DDBJ databases">
        <title>PHA producing bacteria isolated from coastal sediment in Guangdong, Shenzhen.</title>
        <authorList>
            <person name="Zheng W."/>
            <person name="Yu S."/>
            <person name="Huang Y."/>
        </authorList>
    </citation>
    <scope>NUCLEOTIDE SEQUENCE</scope>
    <source>
        <strain evidence="3">TN14-10</strain>
    </source>
</reference>
<dbReference type="GO" id="GO:0030572">
    <property type="term" value="F:phosphatidyltransferase activity"/>
    <property type="evidence" value="ECO:0007669"/>
    <property type="project" value="UniProtKB-ARBA"/>
</dbReference>
<sequence length="510" mass="56790">MARPRFTAVWILALALGACSSAGLKEDILHPPQSGALPPAESGLLAEVANRIASEHGDEASGFSIMDSSYQGLYWRLALIDSAVSSLDIQTYLWYPDNSGLLILERAVLAAQRGVKVRLIVDDLILHGHDKLIANLEAQPNIEFGIFNPWSERGSLLERAGEMLAKMERLNTRMHDKLLIADGRAAVVGGRNIGDHYFGLHEIYNFHDTDLLGIGHIGAQANAMFDKFWNSDWVVSAQNLTTEPAPELAARQWQSIQHKNATAAALSRFPRVPKDWSTEIRAHVPKLRIGLSQLVYDETATEQIDQRLVSSMFNFFGIAREELLIMNAYVIPSQRGIDFLRDLSDKGVDIRLLTNSLASHDVPAVNSHYEGWRDDFIRAGVELFEFRADPAIQSTVVDVEPVTAEFSGLHNKTAVADRRYVFIGSMNLDPRSARINTEMGAFVDSPALAEDMAAIIERNMAGENAWRVQLDAAGKPYWTNSEETRDRQPARNGMQRLMNVIMKVGPKDQY</sequence>